<comment type="function">
    <text evidence="4">Required for resistance to DNA-damaging agents.</text>
</comment>
<dbReference type="RefSeq" id="WP_168205049.1">
    <property type="nucleotide sequence ID" value="NZ_CP042913.1"/>
</dbReference>
<evidence type="ECO:0000313" key="6">
    <source>
        <dbReference type="EMBL" id="QEG33648.1"/>
    </source>
</evidence>
<name>A0A5B9Q3P5_9BACT</name>
<dbReference type="PRINTS" id="PR01438">
    <property type="entry name" value="UNVRSLSTRESS"/>
</dbReference>
<dbReference type="InterPro" id="IPR006015">
    <property type="entry name" value="Universal_stress_UspA"/>
</dbReference>
<dbReference type="PANTHER" id="PTHR47892">
    <property type="entry name" value="UNIVERSAL STRESS PROTEIN E"/>
    <property type="match status" value="1"/>
</dbReference>
<evidence type="ECO:0000256" key="4">
    <source>
        <dbReference type="ARBA" id="ARBA00037131"/>
    </source>
</evidence>
<keyword evidence="3" id="KW-0963">Cytoplasm</keyword>
<dbReference type="AlphaFoldDB" id="A0A5B9Q3P5"/>
<dbReference type="GO" id="GO:0005737">
    <property type="term" value="C:cytoplasm"/>
    <property type="evidence" value="ECO:0007669"/>
    <property type="project" value="UniProtKB-SubCell"/>
</dbReference>
<dbReference type="InterPro" id="IPR006016">
    <property type="entry name" value="UspA"/>
</dbReference>
<dbReference type="SUPFAM" id="SSF52402">
    <property type="entry name" value="Adenine nucleotide alpha hydrolases-like"/>
    <property type="match status" value="2"/>
</dbReference>
<feature type="domain" description="UspA" evidence="5">
    <location>
        <begin position="4"/>
        <end position="152"/>
    </location>
</feature>
<dbReference type="KEGG" id="bgok:Pr1d_09120"/>
<protein>
    <submittedName>
        <fullName evidence="6">Universal stress protein E</fullName>
    </submittedName>
</protein>
<reference evidence="6 7" key="1">
    <citation type="submission" date="2019-08" db="EMBL/GenBank/DDBJ databases">
        <title>Deep-cultivation of Planctomycetes and their phenomic and genomic characterization uncovers novel biology.</title>
        <authorList>
            <person name="Wiegand S."/>
            <person name="Jogler M."/>
            <person name="Boedeker C."/>
            <person name="Pinto D."/>
            <person name="Vollmers J."/>
            <person name="Rivas-Marin E."/>
            <person name="Kohn T."/>
            <person name="Peeters S.H."/>
            <person name="Heuer A."/>
            <person name="Rast P."/>
            <person name="Oberbeckmann S."/>
            <person name="Bunk B."/>
            <person name="Jeske O."/>
            <person name="Meyerdierks A."/>
            <person name="Storesund J.E."/>
            <person name="Kallscheuer N."/>
            <person name="Luecker S."/>
            <person name="Lage O.M."/>
            <person name="Pohl T."/>
            <person name="Merkel B.J."/>
            <person name="Hornburger P."/>
            <person name="Mueller R.-W."/>
            <person name="Bruemmer F."/>
            <person name="Labrenz M."/>
            <person name="Spormann A.M."/>
            <person name="Op den Camp H."/>
            <person name="Overmann J."/>
            <person name="Amann R."/>
            <person name="Jetten M.S.M."/>
            <person name="Mascher T."/>
            <person name="Medema M.H."/>
            <person name="Devos D.P."/>
            <person name="Kaster A.-K."/>
            <person name="Ovreas L."/>
            <person name="Rohde M."/>
            <person name="Galperin M.Y."/>
            <person name="Jogler C."/>
        </authorList>
    </citation>
    <scope>NUCLEOTIDE SEQUENCE [LARGE SCALE GENOMIC DNA]</scope>
    <source>
        <strain evidence="6 7">Pr1d</strain>
    </source>
</reference>
<accession>A0A5B9Q3P5</accession>
<dbReference type="Proteomes" id="UP000323917">
    <property type="component" value="Chromosome"/>
</dbReference>
<evidence type="ECO:0000313" key="7">
    <source>
        <dbReference type="Proteomes" id="UP000323917"/>
    </source>
</evidence>
<dbReference type="EMBL" id="CP042913">
    <property type="protein sequence ID" value="QEG33648.1"/>
    <property type="molecule type" value="Genomic_DNA"/>
</dbReference>
<dbReference type="Pfam" id="PF00582">
    <property type="entry name" value="Usp"/>
    <property type="match status" value="2"/>
</dbReference>
<evidence type="ECO:0000256" key="2">
    <source>
        <dbReference type="ARBA" id="ARBA00008791"/>
    </source>
</evidence>
<comment type="similarity">
    <text evidence="2">Belongs to the universal stress protein A family.</text>
</comment>
<dbReference type="Gene3D" id="3.40.50.12370">
    <property type="match status" value="1"/>
</dbReference>
<evidence type="ECO:0000256" key="1">
    <source>
        <dbReference type="ARBA" id="ARBA00004496"/>
    </source>
</evidence>
<organism evidence="6 7">
    <name type="scientific">Bythopirellula goksoeyrii</name>
    <dbReference type="NCBI Taxonomy" id="1400387"/>
    <lineage>
        <taxon>Bacteria</taxon>
        <taxon>Pseudomonadati</taxon>
        <taxon>Planctomycetota</taxon>
        <taxon>Planctomycetia</taxon>
        <taxon>Pirellulales</taxon>
        <taxon>Lacipirellulaceae</taxon>
        <taxon>Bythopirellula</taxon>
    </lineage>
</organism>
<proteinExistence type="inferred from homology"/>
<evidence type="ECO:0000259" key="5">
    <source>
        <dbReference type="Pfam" id="PF00582"/>
    </source>
</evidence>
<keyword evidence="7" id="KW-1185">Reference proteome</keyword>
<evidence type="ECO:0000256" key="3">
    <source>
        <dbReference type="ARBA" id="ARBA00022490"/>
    </source>
</evidence>
<sequence length="308" mass="33757">MKQFKNILVGVDLSQGDRLVSDELPPPTLEAIERALWLAKLNSARLLFFNAIDISAAAQRMIDESEGEKNSVQEESKSVLLGLVARAAEYGVTADSEVTFGKSWVEIIRRVLIRDHDLVVVGTRHLSATWSVIIGSTGIKLLRKCPCPVWITQPQENKQIESILVAHDLKPVGDLAMELGCSMARLHDAQLHVLHSVEFPEFDNAFEQHVADDKMAFYRSNAKGHIEAQLANCNLTKTPRIHLVTGSADLAVLEHIAKYNIQLLTMGTIARSGIPGFITGNTAERLLPGIPCSVLAVKPADFVSPVTL</sequence>
<comment type="subcellular location">
    <subcellularLocation>
        <location evidence="1">Cytoplasm</location>
    </subcellularLocation>
</comment>
<gene>
    <name evidence="6" type="primary">uspE_1</name>
    <name evidence="6" type="ORF">Pr1d_09120</name>
</gene>
<dbReference type="CDD" id="cd00293">
    <property type="entry name" value="USP-like"/>
    <property type="match status" value="1"/>
</dbReference>
<feature type="domain" description="UspA" evidence="5">
    <location>
        <begin position="161"/>
        <end position="298"/>
    </location>
</feature>
<dbReference type="PANTHER" id="PTHR47892:SF1">
    <property type="entry name" value="UNIVERSAL STRESS PROTEIN E"/>
    <property type="match status" value="1"/>
</dbReference>